<dbReference type="EMBL" id="AANZ01000014">
    <property type="protein sequence ID" value="EAQ79474.1"/>
    <property type="molecule type" value="Genomic_DNA"/>
</dbReference>
<proteinExistence type="predicted"/>
<sequence length="38" mass="4309">MATAYSTRALPANIPPKKDRLPYNLLAARRVSRKPLEE</sequence>
<evidence type="ECO:0000313" key="2">
    <source>
        <dbReference type="Proteomes" id="UP000004358"/>
    </source>
</evidence>
<organism evidence="1 2">
    <name type="scientific">Blastopirellula marina DSM 3645</name>
    <dbReference type="NCBI Taxonomy" id="314230"/>
    <lineage>
        <taxon>Bacteria</taxon>
        <taxon>Pseudomonadati</taxon>
        <taxon>Planctomycetota</taxon>
        <taxon>Planctomycetia</taxon>
        <taxon>Pirellulales</taxon>
        <taxon>Pirellulaceae</taxon>
        <taxon>Blastopirellula</taxon>
    </lineage>
</organism>
<dbReference type="Proteomes" id="UP000004358">
    <property type="component" value="Unassembled WGS sequence"/>
</dbReference>
<evidence type="ECO:0000313" key="1">
    <source>
        <dbReference type="EMBL" id="EAQ79474.1"/>
    </source>
</evidence>
<reference evidence="1 2" key="1">
    <citation type="submission" date="2006-02" db="EMBL/GenBank/DDBJ databases">
        <authorList>
            <person name="Amann R."/>
            <person name="Ferriera S."/>
            <person name="Johnson J."/>
            <person name="Kravitz S."/>
            <person name="Halpern A."/>
            <person name="Remington K."/>
            <person name="Beeson K."/>
            <person name="Tran B."/>
            <person name="Rogers Y.-H."/>
            <person name="Friedman R."/>
            <person name="Venter J.C."/>
        </authorList>
    </citation>
    <scope>NUCLEOTIDE SEQUENCE [LARGE SCALE GENOMIC DNA]</scope>
    <source>
        <strain evidence="1 2">DSM 3645</strain>
    </source>
</reference>
<accession>A3ZVX8</accession>
<dbReference type="AlphaFoldDB" id="A3ZVX8"/>
<gene>
    <name evidence="1" type="ORF">DSM3645_03323</name>
</gene>
<protein>
    <submittedName>
        <fullName evidence="1">Uncharacterized protein</fullName>
    </submittedName>
</protein>
<name>A3ZVX8_9BACT</name>
<comment type="caution">
    <text evidence="1">The sequence shown here is derived from an EMBL/GenBank/DDBJ whole genome shotgun (WGS) entry which is preliminary data.</text>
</comment>
<dbReference type="HOGENOM" id="CLU_3325119_0_0_0"/>